<evidence type="ECO:0000256" key="5">
    <source>
        <dbReference type="SAM" id="MobiDB-lite"/>
    </source>
</evidence>
<evidence type="ECO:0000313" key="8">
    <source>
        <dbReference type="Proteomes" id="UP001501303"/>
    </source>
</evidence>
<accession>A0ABN2PSF7</accession>
<evidence type="ECO:0000313" key="7">
    <source>
        <dbReference type="EMBL" id="GAA1929263.1"/>
    </source>
</evidence>
<protein>
    <recommendedName>
        <fullName evidence="3">Nuclease SbcCD subunit C</fullName>
    </recommendedName>
</protein>
<feature type="compositionally biased region" description="Basic and acidic residues" evidence="5">
    <location>
        <begin position="311"/>
        <end position="325"/>
    </location>
</feature>
<dbReference type="InterPro" id="IPR038729">
    <property type="entry name" value="Rad50/SbcC_AAA"/>
</dbReference>
<dbReference type="Gene3D" id="3.40.50.300">
    <property type="entry name" value="P-loop containing nucleotide triphosphate hydrolases"/>
    <property type="match status" value="2"/>
</dbReference>
<evidence type="ECO:0000256" key="4">
    <source>
        <dbReference type="SAM" id="Coils"/>
    </source>
</evidence>
<feature type="coiled-coil region" evidence="4">
    <location>
        <begin position="387"/>
        <end position="466"/>
    </location>
</feature>
<keyword evidence="4" id="KW-0175">Coiled coil</keyword>
<dbReference type="RefSeq" id="WP_344264803.1">
    <property type="nucleotide sequence ID" value="NZ_BAAAMJ010000054.1"/>
</dbReference>
<feature type="region of interest" description="Disordered" evidence="5">
    <location>
        <begin position="93"/>
        <end position="113"/>
    </location>
</feature>
<feature type="coiled-coil region" evidence="4">
    <location>
        <begin position="550"/>
        <end position="603"/>
    </location>
</feature>
<evidence type="ECO:0000256" key="3">
    <source>
        <dbReference type="ARBA" id="ARBA00013368"/>
    </source>
</evidence>
<dbReference type="SUPFAM" id="SSF52540">
    <property type="entry name" value="P-loop containing nucleoside triphosphate hydrolases"/>
    <property type="match status" value="1"/>
</dbReference>
<evidence type="ECO:0000256" key="1">
    <source>
        <dbReference type="ARBA" id="ARBA00006930"/>
    </source>
</evidence>
<feature type="coiled-coil region" evidence="4">
    <location>
        <begin position="642"/>
        <end position="694"/>
    </location>
</feature>
<keyword evidence="8" id="KW-1185">Reference proteome</keyword>
<evidence type="ECO:0000256" key="2">
    <source>
        <dbReference type="ARBA" id="ARBA00011322"/>
    </source>
</evidence>
<dbReference type="Pfam" id="PF13558">
    <property type="entry name" value="SbcC_Walker_B"/>
    <property type="match status" value="1"/>
</dbReference>
<comment type="subunit">
    <text evidence="2">Heterodimer of SbcC and SbcD.</text>
</comment>
<gene>
    <name evidence="7" type="ORF">GCM10009716_41200</name>
</gene>
<feature type="region of interest" description="Disordered" evidence="5">
    <location>
        <begin position="289"/>
        <end position="325"/>
    </location>
</feature>
<organism evidence="7 8">
    <name type="scientific">Streptomyces sodiiphilus</name>
    <dbReference type="NCBI Taxonomy" id="226217"/>
    <lineage>
        <taxon>Bacteria</taxon>
        <taxon>Bacillati</taxon>
        <taxon>Actinomycetota</taxon>
        <taxon>Actinomycetes</taxon>
        <taxon>Kitasatosporales</taxon>
        <taxon>Streptomycetaceae</taxon>
        <taxon>Streptomyces</taxon>
    </lineage>
</organism>
<sequence length="1002" mass="108772">MRLHRLTVRAFGPFAGTHHIDFDRLASQGLFLLHGPTGAGKTAVLDAVCFALYAEVPGVRQGHRHALRSDHAAPDTPTEVVLDLTVGGRRLEITRRPEQTRPRKRGTGTTRDRAAVTLRERDAATGNWSALSRSHQETAQELGQLLGMSRDQFCQVVLLPQGDFARFLRAGAEDRARLLGRLFDTRRFAAAERHLTELRAGVQQRVREGDDILLSLLHRIRQAATGLAGRGEPPSDAPAPGTPHLAEAVLVQSAIARSAAREGRDIAALALSAAEAAHDLAEHRLAEAREQHRRRQRHQEALRRRTALAQQREHTDRDRDRLDRARAADTVAPALALRDAAEAELRAAAEAERRARLSLSGPSDEPAERLAERERSVRRHLGALASARRAEDRSRHLSAELHRLQDEDRADRDLLTEAARRRACHQEEHDRLQARVEQARQEAHRADRLAEELARARERETAARNRDDIAGRLRAAEADLLRARELAAAAYDHWLGLKERRLQGFAAELAAGLGAGRPCPVCGSSEHPAPARPDAGHIDRAAEERARAGHQQAQTDRDRAAAALAALREQQAGWVAASGEDALEDLTARVTALQDAHASALAQGEDLGRAREELRLAEREHAGLLTAEREAERRIAARASRIETLGAELDALREETEQARDGAPSVAHRVAVLEEEAEALAEAARAALASEEAAVRLKEADARLADAAYRAGFGTPRAAQEALLDPSEQRVLQQRLDAWRAEEAAVAAALSDHTPGAEGDAVADPDSARAAAVAATGRLRKAAAADAAAHSRCAELDALSGQAAREAVRLAPLRDECRRVTALADLAAGTSSANAYRMRLETYVLAARLEQVAAAAGARLQRMSAGRYLLTHSDARSGRGRSGLGLHVLDGWTGRERDTATLSGGETFFVSLALALGLADVVAEEAGGRRLDTLFIDEGFGSLDEQTLDEVLDVLDSLREQDRSVGIVSHVPDLRTRIPAQLEIVKSRRGSTVRHRTLLPGG</sequence>
<comment type="similarity">
    <text evidence="1">Belongs to the SMC family. SbcC subfamily.</text>
</comment>
<name>A0ABN2PSF7_9ACTN</name>
<dbReference type="InterPro" id="IPR027417">
    <property type="entry name" value="P-loop_NTPase"/>
</dbReference>
<dbReference type="PANTHER" id="PTHR32114">
    <property type="entry name" value="ABC TRANSPORTER ABCH.3"/>
    <property type="match status" value="1"/>
</dbReference>
<evidence type="ECO:0000259" key="6">
    <source>
        <dbReference type="Pfam" id="PF13476"/>
    </source>
</evidence>
<dbReference type="Proteomes" id="UP001501303">
    <property type="component" value="Unassembled WGS sequence"/>
</dbReference>
<dbReference type="EMBL" id="BAAAMJ010000054">
    <property type="protein sequence ID" value="GAA1929263.1"/>
    <property type="molecule type" value="Genomic_DNA"/>
</dbReference>
<dbReference type="Pfam" id="PF13476">
    <property type="entry name" value="AAA_23"/>
    <property type="match status" value="1"/>
</dbReference>
<proteinExistence type="inferred from homology"/>
<feature type="compositionally biased region" description="Basic and acidic residues" evidence="5">
    <location>
        <begin position="366"/>
        <end position="375"/>
    </location>
</feature>
<reference evidence="7 8" key="1">
    <citation type="journal article" date="2019" name="Int. J. Syst. Evol. Microbiol.">
        <title>The Global Catalogue of Microorganisms (GCM) 10K type strain sequencing project: providing services to taxonomists for standard genome sequencing and annotation.</title>
        <authorList>
            <consortium name="The Broad Institute Genomics Platform"/>
            <consortium name="The Broad Institute Genome Sequencing Center for Infectious Disease"/>
            <person name="Wu L."/>
            <person name="Ma J."/>
        </authorList>
    </citation>
    <scope>NUCLEOTIDE SEQUENCE [LARGE SCALE GENOMIC DNA]</scope>
    <source>
        <strain evidence="7 8">JCM 13581</strain>
    </source>
</reference>
<dbReference type="PANTHER" id="PTHR32114:SF2">
    <property type="entry name" value="ABC TRANSPORTER ABCH.3"/>
    <property type="match status" value="1"/>
</dbReference>
<comment type="caution">
    <text evidence="7">The sequence shown here is derived from an EMBL/GenBank/DDBJ whole genome shotgun (WGS) entry which is preliminary data.</text>
</comment>
<feature type="region of interest" description="Disordered" evidence="5">
    <location>
        <begin position="353"/>
        <end position="375"/>
    </location>
</feature>
<feature type="domain" description="Rad50/SbcC-type AAA" evidence="6">
    <location>
        <begin position="5"/>
        <end position="179"/>
    </location>
</feature>